<organism evidence="3">
    <name type="scientific">Taenia asiatica</name>
    <name type="common">Asian tapeworm</name>
    <dbReference type="NCBI Taxonomy" id="60517"/>
    <lineage>
        <taxon>Eukaryota</taxon>
        <taxon>Metazoa</taxon>
        <taxon>Spiralia</taxon>
        <taxon>Lophotrochozoa</taxon>
        <taxon>Platyhelminthes</taxon>
        <taxon>Cestoda</taxon>
        <taxon>Eucestoda</taxon>
        <taxon>Cyclophyllidea</taxon>
        <taxon>Taeniidae</taxon>
        <taxon>Taenia</taxon>
    </lineage>
</organism>
<dbReference type="EMBL" id="UYRS01019514">
    <property type="protein sequence ID" value="VDK45749.1"/>
    <property type="molecule type" value="Genomic_DNA"/>
</dbReference>
<reference evidence="1 2" key="2">
    <citation type="submission" date="2018-11" db="EMBL/GenBank/DDBJ databases">
        <authorList>
            <consortium name="Pathogen Informatics"/>
        </authorList>
    </citation>
    <scope>NUCLEOTIDE SEQUENCE [LARGE SCALE GENOMIC DNA]</scope>
</reference>
<reference evidence="3" key="1">
    <citation type="submission" date="2017-02" db="UniProtKB">
        <authorList>
            <consortium name="WormBaseParasite"/>
        </authorList>
    </citation>
    <scope>IDENTIFICATION</scope>
</reference>
<protein>
    <submittedName>
        <fullName evidence="3">Calponin-homology (CH) domain-containing protein</fullName>
    </submittedName>
</protein>
<dbReference type="Proteomes" id="UP000282613">
    <property type="component" value="Unassembled WGS sequence"/>
</dbReference>
<evidence type="ECO:0000313" key="2">
    <source>
        <dbReference type="Proteomes" id="UP000282613"/>
    </source>
</evidence>
<evidence type="ECO:0000313" key="3">
    <source>
        <dbReference type="WBParaSite" id="TASK_0000981001-mRNA-1"/>
    </source>
</evidence>
<dbReference type="Gene3D" id="1.10.418.10">
    <property type="entry name" value="Calponin-like domain"/>
    <property type="match status" value="1"/>
</dbReference>
<dbReference type="WBParaSite" id="TASK_0000981001-mRNA-1">
    <property type="protein sequence ID" value="TASK_0000981001-mRNA-1"/>
    <property type="gene ID" value="TASK_0000981001"/>
</dbReference>
<gene>
    <name evidence="1" type="ORF">TASK_LOCUS9811</name>
</gene>
<sequence>MTVLDESMCVIREDICDWLQRYVFSEAHVAPLDNPCDLLERLKSGVWLARLAHKLHFKVLAANLPRTRGVRVTSREHKLYASLRGSGPSNALGQLTAENLPAFSQPLKHAAESRLSESDVATGGFVPVLLENPSFGSTPPVNDLGVRLRNHWTARGNISAFLEWCHGLGISETVLFETTGLGES</sequence>
<name>A0A0R3WG17_TAEAS</name>
<proteinExistence type="predicted"/>
<accession>A0A0R3WG17</accession>
<dbReference type="STRING" id="60517.A0A0R3WG17"/>
<keyword evidence="2" id="KW-1185">Reference proteome</keyword>
<evidence type="ECO:0000313" key="1">
    <source>
        <dbReference type="EMBL" id="VDK45749.1"/>
    </source>
</evidence>
<dbReference type="OrthoDB" id="2250192at2759"/>
<dbReference type="AlphaFoldDB" id="A0A0R3WG17"/>
<dbReference type="SUPFAM" id="SSF47576">
    <property type="entry name" value="Calponin-homology domain, CH-domain"/>
    <property type="match status" value="1"/>
</dbReference>
<dbReference type="InterPro" id="IPR036872">
    <property type="entry name" value="CH_dom_sf"/>
</dbReference>